<accession>A0AAV9CBS2</accession>
<dbReference type="AlphaFoldDB" id="A0AAV9CBS2"/>
<organism evidence="2 3">
    <name type="scientific">Acorus calamus</name>
    <name type="common">Sweet flag</name>
    <dbReference type="NCBI Taxonomy" id="4465"/>
    <lineage>
        <taxon>Eukaryota</taxon>
        <taxon>Viridiplantae</taxon>
        <taxon>Streptophyta</taxon>
        <taxon>Embryophyta</taxon>
        <taxon>Tracheophyta</taxon>
        <taxon>Spermatophyta</taxon>
        <taxon>Magnoliopsida</taxon>
        <taxon>Liliopsida</taxon>
        <taxon>Acoraceae</taxon>
        <taxon>Acorus</taxon>
    </lineage>
</organism>
<reference evidence="2" key="2">
    <citation type="submission" date="2023-06" db="EMBL/GenBank/DDBJ databases">
        <authorList>
            <person name="Ma L."/>
            <person name="Liu K.-W."/>
            <person name="Li Z."/>
            <person name="Hsiao Y.-Y."/>
            <person name="Qi Y."/>
            <person name="Fu T."/>
            <person name="Tang G."/>
            <person name="Zhang D."/>
            <person name="Sun W.-H."/>
            <person name="Liu D.-K."/>
            <person name="Li Y."/>
            <person name="Chen G.-Z."/>
            <person name="Liu X.-D."/>
            <person name="Liao X.-Y."/>
            <person name="Jiang Y.-T."/>
            <person name="Yu X."/>
            <person name="Hao Y."/>
            <person name="Huang J."/>
            <person name="Zhao X.-W."/>
            <person name="Ke S."/>
            <person name="Chen Y.-Y."/>
            <person name="Wu W.-L."/>
            <person name="Hsu J.-L."/>
            <person name="Lin Y.-F."/>
            <person name="Huang M.-D."/>
            <person name="Li C.-Y."/>
            <person name="Huang L."/>
            <person name="Wang Z.-W."/>
            <person name="Zhao X."/>
            <person name="Zhong W.-Y."/>
            <person name="Peng D.-H."/>
            <person name="Ahmad S."/>
            <person name="Lan S."/>
            <person name="Zhang J.-S."/>
            <person name="Tsai W.-C."/>
            <person name="Van De Peer Y."/>
            <person name="Liu Z.-J."/>
        </authorList>
    </citation>
    <scope>NUCLEOTIDE SEQUENCE</scope>
    <source>
        <strain evidence="2">CP</strain>
        <tissue evidence="2">Leaves</tissue>
    </source>
</reference>
<protein>
    <submittedName>
        <fullName evidence="2">Uncharacterized protein</fullName>
    </submittedName>
</protein>
<comment type="caution">
    <text evidence="2">The sequence shown here is derived from an EMBL/GenBank/DDBJ whole genome shotgun (WGS) entry which is preliminary data.</text>
</comment>
<feature type="region of interest" description="Disordered" evidence="1">
    <location>
        <begin position="30"/>
        <end position="60"/>
    </location>
</feature>
<keyword evidence="3" id="KW-1185">Reference proteome</keyword>
<gene>
    <name evidence="2" type="ORF">QJS10_CPB20g00482</name>
</gene>
<evidence type="ECO:0000313" key="2">
    <source>
        <dbReference type="EMBL" id="KAK1286167.1"/>
    </source>
</evidence>
<evidence type="ECO:0000313" key="3">
    <source>
        <dbReference type="Proteomes" id="UP001180020"/>
    </source>
</evidence>
<name>A0AAV9CBS2_ACOCL</name>
<reference evidence="2" key="1">
    <citation type="journal article" date="2023" name="Nat. Commun.">
        <title>Diploid and tetraploid genomes of Acorus and the evolution of monocots.</title>
        <authorList>
            <person name="Ma L."/>
            <person name="Liu K.W."/>
            <person name="Li Z."/>
            <person name="Hsiao Y.Y."/>
            <person name="Qi Y."/>
            <person name="Fu T."/>
            <person name="Tang G.D."/>
            <person name="Zhang D."/>
            <person name="Sun W.H."/>
            <person name="Liu D.K."/>
            <person name="Li Y."/>
            <person name="Chen G.Z."/>
            <person name="Liu X.D."/>
            <person name="Liao X.Y."/>
            <person name="Jiang Y.T."/>
            <person name="Yu X."/>
            <person name="Hao Y."/>
            <person name="Huang J."/>
            <person name="Zhao X.W."/>
            <person name="Ke S."/>
            <person name="Chen Y.Y."/>
            <person name="Wu W.L."/>
            <person name="Hsu J.L."/>
            <person name="Lin Y.F."/>
            <person name="Huang M.D."/>
            <person name="Li C.Y."/>
            <person name="Huang L."/>
            <person name="Wang Z.W."/>
            <person name="Zhao X."/>
            <person name="Zhong W.Y."/>
            <person name="Peng D.H."/>
            <person name="Ahmad S."/>
            <person name="Lan S."/>
            <person name="Zhang J.S."/>
            <person name="Tsai W.C."/>
            <person name="Van de Peer Y."/>
            <person name="Liu Z.J."/>
        </authorList>
    </citation>
    <scope>NUCLEOTIDE SEQUENCE</scope>
    <source>
        <strain evidence="2">CP</strain>
    </source>
</reference>
<dbReference type="EMBL" id="JAUJYO010000020">
    <property type="protein sequence ID" value="KAK1286167.1"/>
    <property type="molecule type" value="Genomic_DNA"/>
</dbReference>
<dbReference type="Proteomes" id="UP001180020">
    <property type="component" value="Unassembled WGS sequence"/>
</dbReference>
<evidence type="ECO:0000256" key="1">
    <source>
        <dbReference type="SAM" id="MobiDB-lite"/>
    </source>
</evidence>
<sequence>MEINNEPLLEKNKSNPRKMKRLCVFELLDTQTPMPSAPNGGGSGWAGGSSLEQGSGKRDH</sequence>
<proteinExistence type="predicted"/>